<gene>
    <name evidence="1" type="ORF">FGO68_gene7240</name>
</gene>
<dbReference type="Proteomes" id="UP000785679">
    <property type="component" value="Unassembled WGS sequence"/>
</dbReference>
<protein>
    <submittedName>
        <fullName evidence="1">Uncharacterized protein</fullName>
    </submittedName>
</protein>
<organism evidence="1 2">
    <name type="scientific">Halteria grandinella</name>
    <dbReference type="NCBI Taxonomy" id="5974"/>
    <lineage>
        <taxon>Eukaryota</taxon>
        <taxon>Sar</taxon>
        <taxon>Alveolata</taxon>
        <taxon>Ciliophora</taxon>
        <taxon>Intramacronucleata</taxon>
        <taxon>Spirotrichea</taxon>
        <taxon>Stichotrichia</taxon>
        <taxon>Sporadotrichida</taxon>
        <taxon>Halteriidae</taxon>
        <taxon>Halteria</taxon>
    </lineage>
</organism>
<evidence type="ECO:0000313" key="2">
    <source>
        <dbReference type="Proteomes" id="UP000785679"/>
    </source>
</evidence>
<evidence type="ECO:0000313" key="1">
    <source>
        <dbReference type="EMBL" id="TNV79012.1"/>
    </source>
</evidence>
<sequence>MGEDRGGYIFVKVNSSEPKVTWQAQKRVFYKQDLQKFSDLNFKKILLFQNKQVTKLRICARIQSWLRWLSSSQFQAPLQ</sequence>
<proteinExistence type="predicted"/>
<comment type="caution">
    <text evidence="1">The sequence shown here is derived from an EMBL/GenBank/DDBJ whole genome shotgun (WGS) entry which is preliminary data.</text>
</comment>
<accession>A0A8J8NNN8</accession>
<name>A0A8J8NNN8_HALGN</name>
<dbReference type="AlphaFoldDB" id="A0A8J8NNN8"/>
<dbReference type="EMBL" id="RRYP01009521">
    <property type="protein sequence ID" value="TNV79012.1"/>
    <property type="molecule type" value="Genomic_DNA"/>
</dbReference>
<reference evidence="1" key="1">
    <citation type="submission" date="2019-06" db="EMBL/GenBank/DDBJ databases">
        <authorList>
            <person name="Zheng W."/>
        </authorList>
    </citation>
    <scope>NUCLEOTIDE SEQUENCE</scope>
    <source>
        <strain evidence="1">QDHG01</strain>
    </source>
</reference>
<keyword evidence="2" id="KW-1185">Reference proteome</keyword>